<evidence type="ECO:0000256" key="4">
    <source>
        <dbReference type="ARBA" id="ARBA00022823"/>
    </source>
</evidence>
<dbReference type="PROSITE" id="PS51826">
    <property type="entry name" value="PSBD"/>
    <property type="match status" value="1"/>
</dbReference>
<keyword evidence="4 6" id="KW-0450">Lipoyl</keyword>
<gene>
    <name evidence="10" type="ORF">C3F09_06305</name>
</gene>
<dbReference type="Gene3D" id="4.10.320.10">
    <property type="entry name" value="E3-binding domain"/>
    <property type="match status" value="1"/>
</dbReference>
<dbReference type="PANTHER" id="PTHR43178:SF5">
    <property type="entry name" value="LIPOAMIDE ACYLTRANSFERASE COMPONENT OF BRANCHED-CHAIN ALPHA-KETO ACID DEHYDROGENASE COMPLEX, MITOCHONDRIAL"/>
    <property type="match status" value="1"/>
</dbReference>
<dbReference type="Pfam" id="PF00364">
    <property type="entry name" value="Biotin_lipoyl"/>
    <property type="match status" value="1"/>
</dbReference>
<dbReference type="InterPro" id="IPR050743">
    <property type="entry name" value="2-oxoacid_DH_E2_comp"/>
</dbReference>
<dbReference type="InterPro" id="IPR036625">
    <property type="entry name" value="E3-bd_dom_sf"/>
</dbReference>
<keyword evidence="3 6" id="KW-0808">Transferase</keyword>
<reference evidence="10 11" key="1">
    <citation type="journal article" date="2018" name="ISME J.">
        <title>A methanotrophic archaeon couples anaerobic oxidation of methane to Fe(III) reduction.</title>
        <authorList>
            <person name="Cai C."/>
            <person name="Leu A.O."/>
            <person name="Xie G.J."/>
            <person name="Guo J."/>
            <person name="Feng Y."/>
            <person name="Zhao J.X."/>
            <person name="Tyson G.W."/>
            <person name="Yuan Z."/>
            <person name="Hu S."/>
        </authorList>
    </citation>
    <scope>NUCLEOTIDE SEQUENCE [LARGE SCALE GENOMIC DNA]</scope>
    <source>
        <strain evidence="10">FeB_12</strain>
    </source>
</reference>
<feature type="compositionally biased region" description="Low complexity" evidence="7">
    <location>
        <begin position="101"/>
        <end position="112"/>
    </location>
</feature>
<dbReference type="EMBL" id="PQAP01000079">
    <property type="protein sequence ID" value="PWB72679.1"/>
    <property type="molecule type" value="Genomic_DNA"/>
</dbReference>
<dbReference type="CDD" id="cd06849">
    <property type="entry name" value="lipoyl_domain"/>
    <property type="match status" value="1"/>
</dbReference>
<dbReference type="Gene3D" id="2.40.50.100">
    <property type="match status" value="1"/>
</dbReference>
<evidence type="ECO:0000256" key="3">
    <source>
        <dbReference type="ARBA" id="ARBA00022679"/>
    </source>
</evidence>
<dbReference type="GO" id="GO:0005737">
    <property type="term" value="C:cytoplasm"/>
    <property type="evidence" value="ECO:0007669"/>
    <property type="project" value="TreeGrafter"/>
</dbReference>
<comment type="cofactor">
    <cofactor evidence="1 6">
        <name>(R)-lipoate</name>
        <dbReference type="ChEBI" id="CHEBI:83088"/>
    </cofactor>
</comment>
<dbReference type="InterPro" id="IPR001078">
    <property type="entry name" value="2-oxoacid_DH_actylTfrase"/>
</dbReference>
<feature type="domain" description="Lipoyl-binding" evidence="8">
    <location>
        <begin position="2"/>
        <end position="77"/>
    </location>
</feature>
<dbReference type="SUPFAM" id="SSF51230">
    <property type="entry name" value="Single hybrid motif"/>
    <property type="match status" value="1"/>
</dbReference>
<dbReference type="GO" id="GO:0031405">
    <property type="term" value="F:lipoic acid binding"/>
    <property type="evidence" value="ECO:0007669"/>
    <property type="project" value="TreeGrafter"/>
</dbReference>
<dbReference type="Pfam" id="PF00198">
    <property type="entry name" value="2-oxoacid_dh"/>
    <property type="match status" value="1"/>
</dbReference>
<feature type="domain" description="Peripheral subunit-binding (PSBD)" evidence="9">
    <location>
        <begin position="123"/>
        <end position="160"/>
    </location>
</feature>
<accession>A0A855X750</accession>
<dbReference type="AlphaFoldDB" id="A0A855X750"/>
<evidence type="ECO:0000256" key="7">
    <source>
        <dbReference type="SAM" id="MobiDB-lite"/>
    </source>
</evidence>
<keyword evidence="5 6" id="KW-0012">Acyltransferase</keyword>
<evidence type="ECO:0000313" key="11">
    <source>
        <dbReference type="Proteomes" id="UP000250918"/>
    </source>
</evidence>
<dbReference type="FunFam" id="3.30.559.10:FF:000007">
    <property type="entry name" value="Dihydrolipoamide acetyltransferase component of pyruvate dehydrogenase complex"/>
    <property type="match status" value="1"/>
</dbReference>
<dbReference type="PROSITE" id="PS00189">
    <property type="entry name" value="LIPOYL"/>
    <property type="match status" value="1"/>
</dbReference>
<protein>
    <recommendedName>
        <fullName evidence="6">Dihydrolipoamide acetyltransferase component of pyruvate dehydrogenase complex</fullName>
        <ecNumber evidence="6">2.3.1.-</ecNumber>
    </recommendedName>
</protein>
<dbReference type="InterPro" id="IPR023213">
    <property type="entry name" value="CAT-like_dom_sf"/>
</dbReference>
<dbReference type="Pfam" id="PF02817">
    <property type="entry name" value="E3_binding"/>
    <property type="match status" value="1"/>
</dbReference>
<dbReference type="PROSITE" id="PS50968">
    <property type="entry name" value="BIOTINYL_LIPOYL"/>
    <property type="match status" value="1"/>
</dbReference>
<evidence type="ECO:0000256" key="2">
    <source>
        <dbReference type="ARBA" id="ARBA00007317"/>
    </source>
</evidence>
<evidence type="ECO:0000256" key="6">
    <source>
        <dbReference type="RuleBase" id="RU003423"/>
    </source>
</evidence>
<dbReference type="SUPFAM" id="SSF52777">
    <property type="entry name" value="CoA-dependent acyltransferases"/>
    <property type="match status" value="1"/>
</dbReference>
<evidence type="ECO:0000259" key="8">
    <source>
        <dbReference type="PROSITE" id="PS50968"/>
    </source>
</evidence>
<organism evidence="10 11">
    <name type="scientific">candidate division GN15 bacterium</name>
    <dbReference type="NCBI Taxonomy" id="2072418"/>
    <lineage>
        <taxon>Bacteria</taxon>
        <taxon>candidate division GN15</taxon>
    </lineage>
</organism>
<dbReference type="InterPro" id="IPR011053">
    <property type="entry name" value="Single_hybrid_motif"/>
</dbReference>
<dbReference type="InterPro" id="IPR000089">
    <property type="entry name" value="Biotin_lipoyl"/>
</dbReference>
<dbReference type="SUPFAM" id="SSF47005">
    <property type="entry name" value="Peripheral subunit-binding domain of 2-oxo acid dehydrogenase complex"/>
    <property type="match status" value="1"/>
</dbReference>
<dbReference type="GO" id="GO:0016407">
    <property type="term" value="F:acetyltransferase activity"/>
    <property type="evidence" value="ECO:0007669"/>
    <property type="project" value="TreeGrafter"/>
</dbReference>
<dbReference type="Proteomes" id="UP000250918">
    <property type="component" value="Unassembled WGS sequence"/>
</dbReference>
<dbReference type="Gene3D" id="3.30.559.10">
    <property type="entry name" value="Chloramphenicol acetyltransferase-like domain"/>
    <property type="match status" value="1"/>
</dbReference>
<dbReference type="PANTHER" id="PTHR43178">
    <property type="entry name" value="DIHYDROLIPOAMIDE ACETYLTRANSFERASE COMPONENT OF PYRUVATE DEHYDROGENASE COMPLEX"/>
    <property type="match status" value="1"/>
</dbReference>
<feature type="region of interest" description="Disordered" evidence="7">
    <location>
        <begin position="86"/>
        <end position="118"/>
    </location>
</feature>
<name>A0A855X750_9BACT</name>
<comment type="similarity">
    <text evidence="2 6">Belongs to the 2-oxoacid dehydrogenase family.</text>
</comment>
<dbReference type="EC" id="2.3.1.-" evidence="6"/>
<comment type="caution">
    <text evidence="10">The sequence shown here is derived from an EMBL/GenBank/DDBJ whole genome shotgun (WGS) entry which is preliminary data.</text>
</comment>
<sequence>MATDVLVPQMGESVLEGTILEWKVKVGDRVEVNQPLVELMTDKVNVEIPAEAAGTISSLLVKEGEVVPVGTRIAVIDDGKGAAAPAAATTAPQAPAPAAPSAPAAAKAPAATVKGTAEIGRGKMSPKVKMLIREYGLDPSTIIPTGKDGLVTVEDVKRTVDERSAGVGLTAGPVPTPVAPVMPVATAAAPAAIAPQVAKAPKVQVTIPVFAPLPEAQRTTHLPLIGARKMIADHMVKSKSTSAHVTTFEDIDMTELVKYRNAVKKEFYETYGANLTYMPFIMKACCVALKDHPTINASLTEKEIIVKNYYNIGVAVARDEGLIVPVVKDADKKSIIELAVEIQSLGEKARTNRLRPDDVADGTFSLTNAGMFGATASTPIISQPQVAILGIHQIVRRPWVVNDQIVIRDISTFGMSFDHRLIDGHTAVQFLHKVHLFLADPTKLLLNLR</sequence>
<evidence type="ECO:0000256" key="5">
    <source>
        <dbReference type="ARBA" id="ARBA00023315"/>
    </source>
</evidence>
<evidence type="ECO:0000256" key="1">
    <source>
        <dbReference type="ARBA" id="ARBA00001938"/>
    </source>
</evidence>
<evidence type="ECO:0000313" key="10">
    <source>
        <dbReference type="EMBL" id="PWB72679.1"/>
    </source>
</evidence>
<dbReference type="InterPro" id="IPR003016">
    <property type="entry name" value="2-oxoA_DH_lipoyl-BS"/>
</dbReference>
<evidence type="ECO:0000259" key="9">
    <source>
        <dbReference type="PROSITE" id="PS51826"/>
    </source>
</evidence>
<proteinExistence type="inferred from homology"/>
<dbReference type="InterPro" id="IPR004167">
    <property type="entry name" value="PSBD"/>
</dbReference>